<dbReference type="AlphaFoldDB" id="A0A7S2RL60"/>
<dbReference type="PROSITE" id="PS51257">
    <property type="entry name" value="PROKAR_LIPOPROTEIN"/>
    <property type="match status" value="1"/>
</dbReference>
<accession>A0A7S2RL60</accession>
<feature type="chain" id="PRO_5030572992" evidence="1">
    <location>
        <begin position="21"/>
        <end position="243"/>
    </location>
</feature>
<dbReference type="EMBL" id="HBHK01007562">
    <property type="protein sequence ID" value="CAD9674283.1"/>
    <property type="molecule type" value="Transcribed_RNA"/>
</dbReference>
<feature type="signal peptide" evidence="1">
    <location>
        <begin position="1"/>
        <end position="20"/>
    </location>
</feature>
<organism evidence="2">
    <name type="scientific">Mucochytrium quahogii</name>
    <dbReference type="NCBI Taxonomy" id="96639"/>
    <lineage>
        <taxon>Eukaryota</taxon>
        <taxon>Sar</taxon>
        <taxon>Stramenopiles</taxon>
        <taxon>Bigyra</taxon>
        <taxon>Labyrinthulomycetes</taxon>
        <taxon>Thraustochytrida</taxon>
        <taxon>Thraustochytriidae</taxon>
        <taxon>Mucochytrium</taxon>
    </lineage>
</organism>
<evidence type="ECO:0000313" key="2">
    <source>
        <dbReference type="EMBL" id="CAD9674283.1"/>
    </source>
</evidence>
<keyword evidence="1" id="KW-0732">Signal</keyword>
<reference evidence="2" key="1">
    <citation type="submission" date="2021-01" db="EMBL/GenBank/DDBJ databases">
        <authorList>
            <person name="Corre E."/>
            <person name="Pelletier E."/>
            <person name="Niang G."/>
            <person name="Scheremetjew M."/>
            <person name="Finn R."/>
            <person name="Kale V."/>
            <person name="Holt S."/>
            <person name="Cochrane G."/>
            <person name="Meng A."/>
            <person name="Brown T."/>
            <person name="Cohen L."/>
        </authorList>
    </citation>
    <scope>NUCLEOTIDE SEQUENCE</scope>
    <source>
        <strain evidence="2">NY070348D</strain>
    </source>
</reference>
<gene>
    <name evidence="2" type="ORF">QSP1433_LOCUS4641</name>
</gene>
<name>A0A7S2RL60_9STRA</name>
<proteinExistence type="predicted"/>
<protein>
    <submittedName>
        <fullName evidence="2">Uncharacterized protein</fullName>
    </submittedName>
</protein>
<sequence>MKTCGLTVLVAACVFASCNGANDPVCSKIVDAEIGWWKQREAMIKNTHLNEFDRICANFKYSVQSCTDSAKREEWILNGTITRAEANTPCANLGANHPTACVGNICNWYNVGKCNLQNTGGLCNWYSKDAANTYGVLYGCQRNRCNLGGQGNAKGVCAVSGVANFIECTWCSHMSGRGVGCQRQSLNSTSICAPVDPKHLEAAGISKFTIYRQKNNHRCQCTNATSLCALEIANNKGKYEPAY</sequence>
<evidence type="ECO:0000256" key="1">
    <source>
        <dbReference type="SAM" id="SignalP"/>
    </source>
</evidence>